<name>A0AA43XM13_9CLOT</name>
<gene>
    <name evidence="10" type="ORF">ISALK_12125</name>
</gene>
<feature type="transmembrane region" description="Helical" evidence="8">
    <location>
        <begin position="77"/>
        <end position="98"/>
    </location>
</feature>
<evidence type="ECO:0000256" key="1">
    <source>
        <dbReference type="ARBA" id="ARBA00004651"/>
    </source>
</evidence>
<evidence type="ECO:0000256" key="7">
    <source>
        <dbReference type="ARBA" id="ARBA00023136"/>
    </source>
</evidence>
<keyword evidence="7 8" id="KW-0472">Membrane</keyword>
<evidence type="ECO:0000313" key="10">
    <source>
        <dbReference type="EMBL" id="NBG89238.1"/>
    </source>
</evidence>
<keyword evidence="5 8" id="KW-0812">Transmembrane</keyword>
<feature type="transmembrane region" description="Helical" evidence="8">
    <location>
        <begin position="184"/>
        <end position="203"/>
    </location>
</feature>
<feature type="transmembrane region" description="Helical" evidence="8">
    <location>
        <begin position="6"/>
        <end position="26"/>
    </location>
</feature>
<evidence type="ECO:0000313" key="11">
    <source>
        <dbReference type="Proteomes" id="UP000449710"/>
    </source>
</evidence>
<evidence type="ECO:0000256" key="8">
    <source>
        <dbReference type="SAM" id="Phobius"/>
    </source>
</evidence>
<dbReference type="GO" id="GO:0005886">
    <property type="term" value="C:plasma membrane"/>
    <property type="evidence" value="ECO:0007669"/>
    <property type="project" value="UniProtKB-SubCell"/>
</dbReference>
<dbReference type="AlphaFoldDB" id="A0AA43XM13"/>
<organism evidence="10 11">
    <name type="scientific">Isachenkonia alkalipeptolytica</name>
    <dbReference type="NCBI Taxonomy" id="2565777"/>
    <lineage>
        <taxon>Bacteria</taxon>
        <taxon>Bacillati</taxon>
        <taxon>Bacillota</taxon>
        <taxon>Clostridia</taxon>
        <taxon>Eubacteriales</taxon>
        <taxon>Clostridiaceae</taxon>
        <taxon>Isachenkonia</taxon>
    </lineage>
</organism>
<evidence type="ECO:0000256" key="6">
    <source>
        <dbReference type="ARBA" id="ARBA00022989"/>
    </source>
</evidence>
<feature type="transmembrane region" description="Helical" evidence="8">
    <location>
        <begin position="290"/>
        <end position="310"/>
    </location>
</feature>
<keyword evidence="2" id="KW-0813">Transport</keyword>
<feature type="transmembrane region" description="Helical" evidence="8">
    <location>
        <begin position="152"/>
        <end position="177"/>
    </location>
</feature>
<keyword evidence="3" id="KW-1003">Cell membrane</keyword>
<dbReference type="GO" id="GO:0009401">
    <property type="term" value="P:phosphoenolpyruvate-dependent sugar phosphotransferase system"/>
    <property type="evidence" value="ECO:0007669"/>
    <property type="project" value="InterPro"/>
</dbReference>
<keyword evidence="6 8" id="KW-1133">Transmembrane helix</keyword>
<evidence type="ECO:0000256" key="3">
    <source>
        <dbReference type="ARBA" id="ARBA00022475"/>
    </source>
</evidence>
<dbReference type="Proteomes" id="UP000449710">
    <property type="component" value="Unassembled WGS sequence"/>
</dbReference>
<sequence length="330" mass="33501">MALGLFASLIIGLILTQIGEILNISLLQNFGIIAQRVMGPSIGAGVAYTLGAPALGIFASIVTGAIGAGTVTLDEGIATINIGEPVGAFIAALVGVEVGKFITGKTKVDIVLVPASVIITGGLAGVFVGPGVSSMMYYIGEFINTTTELHPLPMGIILSITMGMLLTLPISSAALAISLGLEGLAAGAALVGCATQMIGFSVMSFKDNGIGGLIAQGIGTSMLQIPNIVKKPIVWMPPIIASGILGPMATVVFAMESNSIGAGMGTSGLVGQFGTYAQMVVENGNPPMTVLMKMGILHFILPGILTLLLAKVMMKKGYIEAGDLSLPKSQ</sequence>
<protein>
    <submittedName>
        <fullName evidence="10">PTS sugar transporter subunit IIC</fullName>
    </submittedName>
</protein>
<proteinExistence type="predicted"/>
<accession>A0AA43XM13</accession>
<evidence type="ECO:0000259" key="9">
    <source>
        <dbReference type="Pfam" id="PF13303"/>
    </source>
</evidence>
<feature type="transmembrane region" description="Helical" evidence="8">
    <location>
        <begin position="233"/>
        <end position="255"/>
    </location>
</feature>
<dbReference type="EMBL" id="SUMG01000019">
    <property type="protein sequence ID" value="NBG89238.1"/>
    <property type="molecule type" value="Genomic_DNA"/>
</dbReference>
<keyword evidence="4 10" id="KW-0762">Sugar transport</keyword>
<feature type="domain" description="Phosphotransferase system EIIC" evidence="9">
    <location>
        <begin position="1"/>
        <end position="325"/>
    </location>
</feature>
<comment type="subcellular location">
    <subcellularLocation>
        <location evidence="1">Cell membrane</location>
        <topology evidence="1">Multi-pass membrane protein</topology>
    </subcellularLocation>
</comment>
<dbReference type="InterPro" id="IPR003352">
    <property type="entry name" value="PTS_EIIC"/>
</dbReference>
<feature type="transmembrane region" description="Helical" evidence="8">
    <location>
        <begin position="46"/>
        <end position="71"/>
    </location>
</feature>
<evidence type="ECO:0000256" key="4">
    <source>
        <dbReference type="ARBA" id="ARBA00022597"/>
    </source>
</evidence>
<dbReference type="Pfam" id="PF13303">
    <property type="entry name" value="PTS_EIIC_2"/>
    <property type="match status" value="1"/>
</dbReference>
<feature type="transmembrane region" description="Helical" evidence="8">
    <location>
        <begin position="110"/>
        <end position="132"/>
    </location>
</feature>
<dbReference type="GO" id="GO:0008982">
    <property type="term" value="F:protein-N(PI)-phosphohistidine-sugar phosphotransferase activity"/>
    <property type="evidence" value="ECO:0007669"/>
    <property type="project" value="InterPro"/>
</dbReference>
<comment type="caution">
    <text evidence="10">The sequence shown here is derived from an EMBL/GenBank/DDBJ whole genome shotgun (WGS) entry which is preliminary data.</text>
</comment>
<evidence type="ECO:0000256" key="2">
    <source>
        <dbReference type="ARBA" id="ARBA00022448"/>
    </source>
</evidence>
<keyword evidence="11" id="KW-1185">Reference proteome</keyword>
<reference evidence="10 11" key="1">
    <citation type="submission" date="2019-04" db="EMBL/GenBank/DDBJ databases">
        <title>Isachenkonia alkalipeptolytica gen. nov. sp. nov. a new anaerobic, alkiliphilic organothrophic bacterium capable to reduce synthesized ferrihydrite isolated from a soda lake.</title>
        <authorList>
            <person name="Toshchakov S.V."/>
            <person name="Zavarzina D.G."/>
            <person name="Zhilina T.N."/>
            <person name="Kostrikina N.A."/>
            <person name="Kublanov I.V."/>
        </authorList>
    </citation>
    <scope>NUCLEOTIDE SEQUENCE [LARGE SCALE GENOMIC DNA]</scope>
    <source>
        <strain evidence="10 11">Z-1701</strain>
    </source>
</reference>
<evidence type="ECO:0000256" key="5">
    <source>
        <dbReference type="ARBA" id="ARBA00022692"/>
    </source>
</evidence>